<dbReference type="EMBL" id="BLAD01000069">
    <property type="protein sequence ID" value="GES03525.1"/>
    <property type="molecule type" value="Genomic_DNA"/>
</dbReference>
<dbReference type="InterPro" id="IPR050834">
    <property type="entry name" value="Glycosyltransf_2"/>
</dbReference>
<dbReference type="InterPro" id="IPR027791">
    <property type="entry name" value="Galactosyl_T_C"/>
</dbReference>
<dbReference type="SUPFAM" id="SSF53448">
    <property type="entry name" value="Nucleotide-diphospho-sugar transferases"/>
    <property type="match status" value="1"/>
</dbReference>
<sequence length="305" mass="34726">MKCSVVIPTYNRVELLRHTLNSLVWQSLPKEQFEVLVADDGSDDATAEMVETFRGSLNLRYFFQERDGFQVAKARNLGIANAEGEVCVLLDCGVLAHSDLLRAHLGSHESSDVPLAVCGYVYCFHVNNDFARLMNQVIDYDDPDVTIAKLKARKLWLDVRETFYGKYGDDIDALPAPWLNFWTCNVSARTEQLRAVGMFDEEFRRWGAEDIDLGYRLHRDGARFVLNRQAAAVHCPHEKDFDDNLVQVTENYKYMAEKYKTPIIELLLSVGDADGNLDFFTLNDVIRERGLPRCADYLAAQSAPR</sequence>
<keyword evidence="1 4" id="KW-0808">Transferase</keyword>
<dbReference type="Proteomes" id="UP000334990">
    <property type="component" value="Unassembled WGS sequence"/>
</dbReference>
<feature type="domain" description="Galactosyltransferase C-terminal" evidence="3">
    <location>
        <begin position="177"/>
        <end position="224"/>
    </location>
</feature>
<gene>
    <name evidence="4" type="ORF">Acor_55910</name>
</gene>
<evidence type="ECO:0000313" key="4">
    <source>
        <dbReference type="EMBL" id="GES03525.1"/>
    </source>
</evidence>
<organism evidence="4 5">
    <name type="scientific">Acrocarpospora corrugata</name>
    <dbReference type="NCBI Taxonomy" id="35763"/>
    <lineage>
        <taxon>Bacteria</taxon>
        <taxon>Bacillati</taxon>
        <taxon>Actinomycetota</taxon>
        <taxon>Actinomycetes</taxon>
        <taxon>Streptosporangiales</taxon>
        <taxon>Streptosporangiaceae</taxon>
        <taxon>Acrocarpospora</taxon>
    </lineage>
</organism>
<reference evidence="4 5" key="1">
    <citation type="submission" date="2019-10" db="EMBL/GenBank/DDBJ databases">
        <title>Whole genome shotgun sequence of Acrocarpospora corrugata NBRC 13972.</title>
        <authorList>
            <person name="Ichikawa N."/>
            <person name="Kimura A."/>
            <person name="Kitahashi Y."/>
            <person name="Komaki H."/>
            <person name="Oguchi A."/>
        </authorList>
    </citation>
    <scope>NUCLEOTIDE SEQUENCE [LARGE SCALE GENOMIC DNA]</scope>
    <source>
        <strain evidence="4 5">NBRC 13972</strain>
    </source>
</reference>
<dbReference type="Gene3D" id="3.90.550.10">
    <property type="entry name" value="Spore Coat Polysaccharide Biosynthesis Protein SpsA, Chain A"/>
    <property type="match status" value="1"/>
</dbReference>
<dbReference type="Pfam" id="PF02709">
    <property type="entry name" value="Glyco_transf_7C"/>
    <property type="match status" value="1"/>
</dbReference>
<name>A0A5M3W3B4_9ACTN</name>
<feature type="domain" description="Glycosyltransferase 2-like" evidence="2">
    <location>
        <begin position="4"/>
        <end position="135"/>
    </location>
</feature>
<dbReference type="InterPro" id="IPR001173">
    <property type="entry name" value="Glyco_trans_2-like"/>
</dbReference>
<dbReference type="Pfam" id="PF00535">
    <property type="entry name" value="Glycos_transf_2"/>
    <property type="match status" value="1"/>
</dbReference>
<keyword evidence="5" id="KW-1185">Reference proteome</keyword>
<dbReference type="PANTHER" id="PTHR43685">
    <property type="entry name" value="GLYCOSYLTRANSFERASE"/>
    <property type="match status" value="1"/>
</dbReference>
<evidence type="ECO:0000259" key="2">
    <source>
        <dbReference type="Pfam" id="PF00535"/>
    </source>
</evidence>
<dbReference type="AlphaFoldDB" id="A0A5M3W3B4"/>
<dbReference type="InterPro" id="IPR029044">
    <property type="entry name" value="Nucleotide-diphossugar_trans"/>
</dbReference>
<evidence type="ECO:0000256" key="1">
    <source>
        <dbReference type="ARBA" id="ARBA00022679"/>
    </source>
</evidence>
<protein>
    <submittedName>
        <fullName evidence="4">Glycosyl transferase</fullName>
    </submittedName>
</protein>
<proteinExistence type="predicted"/>
<dbReference type="PANTHER" id="PTHR43685:SF3">
    <property type="entry name" value="SLR2126 PROTEIN"/>
    <property type="match status" value="1"/>
</dbReference>
<evidence type="ECO:0000313" key="5">
    <source>
        <dbReference type="Proteomes" id="UP000334990"/>
    </source>
</evidence>
<evidence type="ECO:0000259" key="3">
    <source>
        <dbReference type="Pfam" id="PF02709"/>
    </source>
</evidence>
<comment type="caution">
    <text evidence="4">The sequence shown here is derived from an EMBL/GenBank/DDBJ whole genome shotgun (WGS) entry which is preliminary data.</text>
</comment>
<dbReference type="GO" id="GO:0016740">
    <property type="term" value="F:transferase activity"/>
    <property type="evidence" value="ECO:0007669"/>
    <property type="project" value="UniProtKB-KW"/>
</dbReference>
<accession>A0A5M3W3B4</accession>
<dbReference type="RefSeq" id="WP_218034520.1">
    <property type="nucleotide sequence ID" value="NZ_BLAD01000069.1"/>
</dbReference>